<dbReference type="InterPro" id="IPR029052">
    <property type="entry name" value="Metallo-depent_PP-like"/>
</dbReference>
<keyword evidence="2" id="KW-0378">Hydrolase</keyword>
<feature type="domain" description="Calcineurin-like phosphoesterase" evidence="5">
    <location>
        <begin position="56"/>
        <end position="253"/>
    </location>
</feature>
<dbReference type="SUPFAM" id="SSF56300">
    <property type="entry name" value="Metallo-dependent phosphatases"/>
    <property type="match status" value="1"/>
</dbReference>
<proteinExistence type="inferred from homology"/>
<protein>
    <submittedName>
        <fullName evidence="6">Unannotated protein</fullName>
    </submittedName>
</protein>
<comment type="similarity">
    <text evidence="4">Belongs to the cyclic nucleotide phosphodiesterase class-III family.</text>
</comment>
<evidence type="ECO:0000259" key="5">
    <source>
        <dbReference type="Pfam" id="PF00149"/>
    </source>
</evidence>
<name>A0A6J6EDH6_9ZZZZ</name>
<evidence type="ECO:0000256" key="4">
    <source>
        <dbReference type="ARBA" id="ARBA00025742"/>
    </source>
</evidence>
<dbReference type="GO" id="GO:0016787">
    <property type="term" value="F:hydrolase activity"/>
    <property type="evidence" value="ECO:0007669"/>
    <property type="project" value="UniProtKB-KW"/>
</dbReference>
<keyword evidence="3" id="KW-0408">Iron</keyword>
<dbReference type="GO" id="GO:0046872">
    <property type="term" value="F:metal ion binding"/>
    <property type="evidence" value="ECO:0007669"/>
    <property type="project" value="UniProtKB-KW"/>
</dbReference>
<dbReference type="PANTHER" id="PTHR42988:SF2">
    <property type="entry name" value="CYCLIC NUCLEOTIDE PHOSPHODIESTERASE CBUA0032-RELATED"/>
    <property type="match status" value="1"/>
</dbReference>
<organism evidence="6">
    <name type="scientific">freshwater metagenome</name>
    <dbReference type="NCBI Taxonomy" id="449393"/>
    <lineage>
        <taxon>unclassified sequences</taxon>
        <taxon>metagenomes</taxon>
        <taxon>ecological metagenomes</taxon>
    </lineage>
</organism>
<sequence>MSSKGTELTTVADDLAVFHHGEHVIRHENLEPHTFYTEHGIDFHTLPRPSGKLLSRIATVNDVHYGETECGRIDDLPDGPIQRTAPGEEPHPVVMNAGAIHEMRALNPDVVIVKGDLTQDGTDEEFAAFRHHYGSAFGDSLVVARGNHDAYRGQNEFTGDSWITVPGLAVALLDTTIPTETTGRIDPEQFDWLDAQLSAATTPVIVMGHHQQWIEGARSDTYFGLHPDSSEELDRLVVRHRNVIAYTAGHTHRHRIRSMALSGVPSVEIGCVKDFPGTWAEYRVYEGGVMQVVHRISTPEALSWSERCRHLYSDFGIDYETYAMCSLEERCLVFPQR</sequence>
<keyword evidence="1" id="KW-0479">Metal-binding</keyword>
<dbReference type="EMBL" id="CAEZTC010000214">
    <property type="protein sequence ID" value="CAB4571198.1"/>
    <property type="molecule type" value="Genomic_DNA"/>
</dbReference>
<gene>
    <name evidence="6" type="ORF">UFOPK1572_01372</name>
</gene>
<dbReference type="Gene3D" id="3.60.21.10">
    <property type="match status" value="1"/>
</dbReference>
<dbReference type="InterPro" id="IPR004843">
    <property type="entry name" value="Calcineurin-like_PHP"/>
</dbReference>
<dbReference type="PANTHER" id="PTHR42988">
    <property type="entry name" value="PHOSPHOHYDROLASE"/>
    <property type="match status" value="1"/>
</dbReference>
<evidence type="ECO:0000256" key="3">
    <source>
        <dbReference type="ARBA" id="ARBA00023004"/>
    </source>
</evidence>
<evidence type="ECO:0000256" key="1">
    <source>
        <dbReference type="ARBA" id="ARBA00022723"/>
    </source>
</evidence>
<dbReference type="AlphaFoldDB" id="A0A6J6EDH6"/>
<dbReference type="Pfam" id="PF00149">
    <property type="entry name" value="Metallophos"/>
    <property type="match status" value="1"/>
</dbReference>
<dbReference type="InterPro" id="IPR050884">
    <property type="entry name" value="CNP_phosphodiesterase-III"/>
</dbReference>
<evidence type="ECO:0000256" key="2">
    <source>
        <dbReference type="ARBA" id="ARBA00022801"/>
    </source>
</evidence>
<reference evidence="6" key="1">
    <citation type="submission" date="2020-05" db="EMBL/GenBank/DDBJ databases">
        <authorList>
            <person name="Chiriac C."/>
            <person name="Salcher M."/>
            <person name="Ghai R."/>
            <person name="Kavagutti S V."/>
        </authorList>
    </citation>
    <scope>NUCLEOTIDE SEQUENCE</scope>
</reference>
<evidence type="ECO:0000313" key="6">
    <source>
        <dbReference type="EMBL" id="CAB4571198.1"/>
    </source>
</evidence>
<accession>A0A6J6EDH6</accession>